<reference evidence="4" key="1">
    <citation type="journal article" date="2015" name="Nature">
        <title>Complex archaea that bridge the gap between prokaryotes and eukaryotes.</title>
        <authorList>
            <person name="Spang A."/>
            <person name="Saw J.H."/>
            <person name="Jorgensen S.L."/>
            <person name="Zaremba-Niedzwiedzka K."/>
            <person name="Martijn J."/>
            <person name="Lind A.E."/>
            <person name="van Eijk R."/>
            <person name="Schleper C."/>
            <person name="Guy L."/>
            <person name="Ettema T.J."/>
        </authorList>
    </citation>
    <scope>NUCLEOTIDE SEQUENCE</scope>
</reference>
<dbReference type="GO" id="GO:0032259">
    <property type="term" value="P:methylation"/>
    <property type="evidence" value="ECO:0007669"/>
    <property type="project" value="UniProtKB-KW"/>
</dbReference>
<evidence type="ECO:0000256" key="2">
    <source>
        <dbReference type="ARBA" id="ARBA00022679"/>
    </source>
</evidence>
<dbReference type="InterPro" id="IPR029063">
    <property type="entry name" value="SAM-dependent_MTases_sf"/>
</dbReference>
<keyword evidence="1" id="KW-0489">Methyltransferase</keyword>
<feature type="domain" description="DNA methylase N-4/N-6" evidence="3">
    <location>
        <begin position="28"/>
        <end position="235"/>
    </location>
</feature>
<evidence type="ECO:0000256" key="1">
    <source>
        <dbReference type="ARBA" id="ARBA00022603"/>
    </source>
</evidence>
<gene>
    <name evidence="4" type="ORF">LCGC14_1005930</name>
</gene>
<dbReference type="Gene3D" id="3.40.50.150">
    <property type="entry name" value="Vaccinia Virus protein VP39"/>
    <property type="match status" value="1"/>
</dbReference>
<evidence type="ECO:0000313" key="4">
    <source>
        <dbReference type="EMBL" id="KKN13499.1"/>
    </source>
</evidence>
<proteinExistence type="predicted"/>
<dbReference type="PRINTS" id="PR00508">
    <property type="entry name" value="S21N4MTFRASE"/>
</dbReference>
<name>A0A0F9N6C6_9ZZZZ</name>
<sequence>MSLNLKTLNNVILGDCLEKMKDIPDNSIDMILTDLPYGVTARNKWDSIIQFDELWKQWNRIKKDTSPVVLTAIQPFSSISVLSNIIDFKYEWIWRKSTITGVLNAKRQPVRNNEQVLVFYKKQCMYNPQGLIEVNQITKQGTSSKNYGSRDENSSYKQQFTNYPRSVLEVKSTSTRSHPTEKPVALFEYLIKTYTDEDMTVLDCCAGSGTTAIACMNTNRNYICIEKDEQYIEVIRQRISRHR</sequence>
<keyword evidence="2" id="KW-0808">Transferase</keyword>
<dbReference type="GO" id="GO:0008170">
    <property type="term" value="F:N-methyltransferase activity"/>
    <property type="evidence" value="ECO:0007669"/>
    <property type="project" value="InterPro"/>
</dbReference>
<dbReference type="InterPro" id="IPR001091">
    <property type="entry name" value="RM_Methyltransferase"/>
</dbReference>
<protein>
    <recommendedName>
        <fullName evidence="3">DNA methylase N-4/N-6 domain-containing protein</fullName>
    </recommendedName>
</protein>
<dbReference type="InterPro" id="IPR002941">
    <property type="entry name" value="DNA_methylase_N4/N6"/>
</dbReference>
<comment type="caution">
    <text evidence="4">The sequence shown here is derived from an EMBL/GenBank/DDBJ whole genome shotgun (WGS) entry which is preliminary data.</text>
</comment>
<accession>A0A0F9N6C6</accession>
<dbReference type="AlphaFoldDB" id="A0A0F9N6C6"/>
<dbReference type="GO" id="GO:0003677">
    <property type="term" value="F:DNA binding"/>
    <property type="evidence" value="ECO:0007669"/>
    <property type="project" value="InterPro"/>
</dbReference>
<organism evidence="4">
    <name type="scientific">marine sediment metagenome</name>
    <dbReference type="NCBI Taxonomy" id="412755"/>
    <lineage>
        <taxon>unclassified sequences</taxon>
        <taxon>metagenomes</taxon>
        <taxon>ecological metagenomes</taxon>
    </lineage>
</organism>
<dbReference type="SUPFAM" id="SSF53335">
    <property type="entry name" value="S-adenosyl-L-methionine-dependent methyltransferases"/>
    <property type="match status" value="1"/>
</dbReference>
<dbReference type="EMBL" id="LAZR01003917">
    <property type="protein sequence ID" value="KKN13499.1"/>
    <property type="molecule type" value="Genomic_DNA"/>
</dbReference>
<dbReference type="Pfam" id="PF01555">
    <property type="entry name" value="N6_N4_Mtase"/>
    <property type="match status" value="1"/>
</dbReference>
<evidence type="ECO:0000259" key="3">
    <source>
        <dbReference type="Pfam" id="PF01555"/>
    </source>
</evidence>